<organism evidence="20 21">
    <name type="scientific">Oncorhynchus mykiss</name>
    <name type="common">Rainbow trout</name>
    <name type="synonym">Salmo gairdneri</name>
    <dbReference type="NCBI Taxonomy" id="8022"/>
    <lineage>
        <taxon>Eukaryota</taxon>
        <taxon>Metazoa</taxon>
        <taxon>Chordata</taxon>
        <taxon>Craniata</taxon>
        <taxon>Vertebrata</taxon>
        <taxon>Euteleostomi</taxon>
        <taxon>Actinopterygii</taxon>
        <taxon>Neopterygii</taxon>
        <taxon>Teleostei</taxon>
        <taxon>Protacanthopterygii</taxon>
        <taxon>Salmoniformes</taxon>
        <taxon>Salmonidae</taxon>
        <taxon>Salmoninae</taxon>
        <taxon>Oncorhynchus</taxon>
    </lineage>
</organism>
<dbReference type="SUPFAM" id="SSF54236">
    <property type="entry name" value="Ubiquitin-like"/>
    <property type="match status" value="2"/>
</dbReference>
<dbReference type="InterPro" id="IPR036961">
    <property type="entry name" value="Kinesin_motor_dom_sf"/>
</dbReference>
<dbReference type="InterPro" id="IPR057130">
    <property type="entry name" value="Myosin_VII_N"/>
</dbReference>
<dbReference type="PRINTS" id="PR00193">
    <property type="entry name" value="MYOSINHEAVY"/>
</dbReference>
<dbReference type="InterPro" id="IPR027417">
    <property type="entry name" value="P-loop_NTPase"/>
</dbReference>
<keyword evidence="5" id="KW-0677">Repeat</keyword>
<feature type="coiled-coil region" evidence="15">
    <location>
        <begin position="802"/>
        <end position="829"/>
    </location>
</feature>
<dbReference type="GO" id="GO:0003779">
    <property type="term" value="F:actin binding"/>
    <property type="evidence" value="ECO:0007669"/>
    <property type="project" value="UniProtKB-KW"/>
</dbReference>
<dbReference type="Gene3D" id="1.20.5.190">
    <property type="match status" value="1"/>
</dbReference>
<dbReference type="Gene3D" id="3.40.850.10">
    <property type="entry name" value="Kinesin motor domain"/>
    <property type="match status" value="1"/>
</dbReference>
<dbReference type="CDD" id="cd13198">
    <property type="entry name" value="FERM_C1_MyoVII"/>
    <property type="match status" value="1"/>
</dbReference>
<feature type="domain" description="MyTH4" evidence="18">
    <location>
        <begin position="1519"/>
        <end position="1662"/>
    </location>
</feature>
<dbReference type="InterPro" id="IPR038185">
    <property type="entry name" value="MyTH4_dom_sf"/>
</dbReference>
<dbReference type="GO" id="GO:0005516">
    <property type="term" value="F:calmodulin binding"/>
    <property type="evidence" value="ECO:0007669"/>
    <property type="project" value="UniProtKB-KW"/>
</dbReference>
<dbReference type="CDD" id="cd17092">
    <property type="entry name" value="FERM1_F1_Myosin-VII"/>
    <property type="match status" value="1"/>
</dbReference>
<evidence type="ECO:0000256" key="2">
    <source>
        <dbReference type="ARBA" id="ARBA00008314"/>
    </source>
</evidence>
<keyword evidence="12 14" id="KW-0009">Actin-binding</keyword>
<accession>A0A8C7UUC1</accession>
<evidence type="ECO:0000256" key="5">
    <source>
        <dbReference type="ARBA" id="ARBA00022737"/>
    </source>
</evidence>
<dbReference type="InterPro" id="IPR001452">
    <property type="entry name" value="SH3_domain"/>
</dbReference>
<dbReference type="SUPFAM" id="SSF47031">
    <property type="entry name" value="Second domain of FERM"/>
    <property type="match status" value="2"/>
</dbReference>
<evidence type="ECO:0000256" key="15">
    <source>
        <dbReference type="SAM" id="Coils"/>
    </source>
</evidence>
<dbReference type="InterPro" id="IPR001609">
    <property type="entry name" value="Myosin_head_motor_dom-like"/>
</dbReference>
<feature type="domain" description="FERM" evidence="17">
    <location>
        <begin position="1100"/>
        <end position="1402"/>
    </location>
</feature>
<evidence type="ECO:0000256" key="3">
    <source>
        <dbReference type="ARBA" id="ARBA00022443"/>
    </source>
</evidence>
<evidence type="ECO:0000256" key="7">
    <source>
        <dbReference type="ARBA" id="ARBA00022840"/>
    </source>
</evidence>
<dbReference type="Pfam" id="PF00784">
    <property type="entry name" value="MyTH4"/>
    <property type="match status" value="2"/>
</dbReference>
<dbReference type="GO" id="GO:0005737">
    <property type="term" value="C:cytoplasm"/>
    <property type="evidence" value="ECO:0007669"/>
    <property type="project" value="UniProtKB-SubCell"/>
</dbReference>
<dbReference type="SUPFAM" id="SSF52540">
    <property type="entry name" value="P-loop containing nucleoside triphosphate hydrolases"/>
    <property type="match status" value="1"/>
</dbReference>
<dbReference type="SUPFAM" id="SSF50044">
    <property type="entry name" value="SH3-domain"/>
    <property type="match status" value="1"/>
</dbReference>
<evidence type="ECO:0000256" key="10">
    <source>
        <dbReference type="ARBA" id="ARBA00023123"/>
    </source>
</evidence>
<keyword evidence="10 14" id="KW-0518">Myosin</keyword>
<dbReference type="FunFam" id="1.10.10.820:FF:000001">
    <property type="entry name" value="Myosin heavy chain"/>
    <property type="match status" value="1"/>
</dbReference>
<evidence type="ECO:0000259" key="16">
    <source>
        <dbReference type="PROSITE" id="PS50002"/>
    </source>
</evidence>
<gene>
    <name evidence="20" type="primary">LOC110508970</name>
</gene>
<dbReference type="Pfam" id="PF24123">
    <property type="entry name" value="Myosin_VII_N"/>
    <property type="match status" value="1"/>
</dbReference>
<feature type="domain" description="Myosin motor" evidence="19">
    <location>
        <begin position="58"/>
        <end position="734"/>
    </location>
</feature>
<dbReference type="SMART" id="SM00139">
    <property type="entry name" value="MyTH4"/>
    <property type="match status" value="2"/>
</dbReference>
<dbReference type="GO" id="GO:0016459">
    <property type="term" value="C:myosin complex"/>
    <property type="evidence" value="ECO:0007669"/>
    <property type="project" value="UniProtKB-KW"/>
</dbReference>
<dbReference type="InterPro" id="IPR041794">
    <property type="entry name" value="MyoVII_FERM_C2"/>
</dbReference>
<dbReference type="Gene3D" id="2.30.29.30">
    <property type="entry name" value="Pleckstrin-homology domain (PH domain)/Phosphotyrosine-binding domain (PTB)"/>
    <property type="match status" value="2"/>
</dbReference>
<feature type="binding site" evidence="14">
    <location>
        <begin position="151"/>
        <end position="158"/>
    </location>
    <ligand>
        <name>ATP</name>
        <dbReference type="ChEBI" id="CHEBI:30616"/>
    </ligand>
</feature>
<name>A0A8C7UUC1_ONCMY</name>
<dbReference type="Gene3D" id="2.30.30.40">
    <property type="entry name" value="SH3 Domains"/>
    <property type="match status" value="1"/>
</dbReference>
<dbReference type="FunFam" id="1.20.5.190:FF:000001">
    <property type="entry name" value="unconventional myosin-Va"/>
    <property type="match status" value="1"/>
</dbReference>
<dbReference type="InterPro" id="IPR051567">
    <property type="entry name" value="Unconventional_Myosin_ATPase"/>
</dbReference>
<evidence type="ECO:0000313" key="21">
    <source>
        <dbReference type="Proteomes" id="UP000694395"/>
    </source>
</evidence>
<dbReference type="InterPro" id="IPR000857">
    <property type="entry name" value="MyTH4_dom"/>
</dbReference>
<dbReference type="InterPro" id="IPR019748">
    <property type="entry name" value="FERM_central"/>
</dbReference>
<evidence type="ECO:0000256" key="6">
    <source>
        <dbReference type="ARBA" id="ARBA00022741"/>
    </source>
</evidence>
<dbReference type="PROSITE" id="PS50002">
    <property type="entry name" value="SH3"/>
    <property type="match status" value="1"/>
</dbReference>
<dbReference type="InterPro" id="IPR036106">
    <property type="entry name" value="MYSc_Myo7"/>
</dbReference>
<feature type="domain" description="SH3" evidence="16">
    <location>
        <begin position="1400"/>
        <end position="1466"/>
    </location>
</feature>
<reference evidence="20" key="1">
    <citation type="submission" date="2020-07" db="EMBL/GenBank/DDBJ databases">
        <title>A long reads based de novo assembly of the rainbow trout Arlee double haploid line genome.</title>
        <authorList>
            <person name="Gao G."/>
            <person name="Palti Y."/>
        </authorList>
    </citation>
    <scope>NUCLEOTIDE SEQUENCE [LARGE SCALE GENOMIC DNA]</scope>
</reference>
<dbReference type="Pfam" id="PF00373">
    <property type="entry name" value="FERM_M"/>
    <property type="match status" value="2"/>
</dbReference>
<keyword evidence="8" id="KW-0112">Calmodulin-binding</keyword>
<dbReference type="InterPro" id="IPR036028">
    <property type="entry name" value="SH3-like_dom_sf"/>
</dbReference>
<keyword evidence="7 14" id="KW-0067">ATP-binding</keyword>
<keyword evidence="4" id="KW-0963">Cytoplasm</keyword>
<dbReference type="PANTHER" id="PTHR22692:SF24">
    <property type="entry name" value="MYOSIN VIIB"/>
    <property type="match status" value="1"/>
</dbReference>
<dbReference type="PROSITE" id="PS51016">
    <property type="entry name" value="MYTH4"/>
    <property type="match status" value="2"/>
</dbReference>
<dbReference type="Gene3D" id="1.20.80.10">
    <property type="match status" value="2"/>
</dbReference>
<reference evidence="20" key="2">
    <citation type="submission" date="2025-08" db="UniProtKB">
        <authorList>
            <consortium name="Ensembl"/>
        </authorList>
    </citation>
    <scope>IDENTIFICATION</scope>
</reference>
<feature type="region of interest" description="Actin-binding" evidence="14">
    <location>
        <begin position="612"/>
        <end position="634"/>
    </location>
</feature>
<dbReference type="GO" id="GO:0120025">
    <property type="term" value="C:plasma membrane bounded cell projection"/>
    <property type="evidence" value="ECO:0007669"/>
    <property type="project" value="UniProtKB-ARBA"/>
</dbReference>
<evidence type="ECO:0000313" key="20">
    <source>
        <dbReference type="Ensembl" id="ENSOMYP00000099968.2"/>
    </source>
</evidence>
<dbReference type="CDD" id="cd14473">
    <property type="entry name" value="FERM_B-lobe"/>
    <property type="match status" value="2"/>
</dbReference>
<evidence type="ECO:0000256" key="1">
    <source>
        <dbReference type="ARBA" id="ARBA00004496"/>
    </source>
</evidence>
<keyword evidence="6 14" id="KW-0547">Nucleotide-binding</keyword>
<dbReference type="CDD" id="cd01381">
    <property type="entry name" value="MYSc_Myo7"/>
    <property type="match status" value="1"/>
</dbReference>
<dbReference type="GO" id="GO:0005524">
    <property type="term" value="F:ATP binding"/>
    <property type="evidence" value="ECO:0007669"/>
    <property type="project" value="UniProtKB-UniRule"/>
</dbReference>
<dbReference type="PROSITE" id="PS50057">
    <property type="entry name" value="FERM_3"/>
    <property type="match status" value="1"/>
</dbReference>
<protein>
    <submittedName>
        <fullName evidence="20">Myosin VIIBb</fullName>
    </submittedName>
</protein>
<evidence type="ECO:0000256" key="4">
    <source>
        <dbReference type="ARBA" id="ARBA00022490"/>
    </source>
</evidence>
<dbReference type="Gene3D" id="1.10.10.820">
    <property type="match status" value="1"/>
</dbReference>
<dbReference type="PANTHER" id="PTHR22692">
    <property type="entry name" value="MYOSIN VII, XV"/>
    <property type="match status" value="1"/>
</dbReference>
<dbReference type="InterPro" id="IPR041793">
    <property type="entry name" value="MyoVII_FERM_C1"/>
</dbReference>
<comment type="similarity">
    <text evidence="2 14">Belongs to the TRAFAC class myosin-kinesin ATPase superfamily. Myosin family.</text>
</comment>
<evidence type="ECO:0000259" key="18">
    <source>
        <dbReference type="PROSITE" id="PS51016"/>
    </source>
</evidence>
<dbReference type="PROSITE" id="PS50096">
    <property type="entry name" value="IQ"/>
    <property type="match status" value="3"/>
</dbReference>
<evidence type="ECO:0000256" key="9">
    <source>
        <dbReference type="ARBA" id="ARBA00023054"/>
    </source>
</evidence>
<dbReference type="Pfam" id="PF21998">
    <property type="entry name" value="FERM_C1_MyoVII"/>
    <property type="match status" value="1"/>
</dbReference>
<dbReference type="SUPFAM" id="SSF50729">
    <property type="entry name" value="PH domain-like"/>
    <property type="match status" value="1"/>
</dbReference>
<dbReference type="PROSITE" id="PS51456">
    <property type="entry name" value="MYOSIN_MOTOR"/>
    <property type="match status" value="1"/>
</dbReference>
<evidence type="ECO:0000259" key="17">
    <source>
        <dbReference type="PROSITE" id="PS50057"/>
    </source>
</evidence>
<dbReference type="GeneTree" id="ENSGT00940000157247"/>
<dbReference type="SMART" id="SM00242">
    <property type="entry name" value="MYSc"/>
    <property type="match status" value="1"/>
</dbReference>
<dbReference type="InterPro" id="IPR035963">
    <property type="entry name" value="FERM_2"/>
</dbReference>
<dbReference type="InterPro" id="IPR014352">
    <property type="entry name" value="FERM/acyl-CoA-bd_prot_sf"/>
</dbReference>
<dbReference type="Pfam" id="PF00063">
    <property type="entry name" value="Myosin_head"/>
    <property type="match status" value="1"/>
</dbReference>
<dbReference type="GO" id="GO:0003774">
    <property type="term" value="F:cytoskeletal motor activity"/>
    <property type="evidence" value="ECO:0007669"/>
    <property type="project" value="UniProtKB-UniRule"/>
</dbReference>
<dbReference type="Ensembl" id="ENSOMYT00000108483.2">
    <property type="protein sequence ID" value="ENSOMYP00000099968.2"/>
    <property type="gene ID" value="ENSOMYG00000045260.2"/>
</dbReference>
<evidence type="ECO:0000259" key="19">
    <source>
        <dbReference type="PROSITE" id="PS51456"/>
    </source>
</evidence>
<dbReference type="Pfam" id="PF00612">
    <property type="entry name" value="IQ"/>
    <property type="match status" value="2"/>
</dbReference>
<dbReference type="Proteomes" id="UP000694395">
    <property type="component" value="Chromosome 28"/>
</dbReference>
<reference evidence="20" key="3">
    <citation type="submission" date="2025-09" db="UniProtKB">
        <authorList>
            <consortium name="Ensembl"/>
        </authorList>
    </citation>
    <scope>IDENTIFICATION</scope>
</reference>
<keyword evidence="9 15" id="KW-0175">Coiled coil</keyword>
<evidence type="ECO:0000256" key="8">
    <source>
        <dbReference type="ARBA" id="ARBA00022860"/>
    </source>
</evidence>
<keyword evidence="3 13" id="KW-0728">SH3 domain</keyword>
<evidence type="ECO:0000256" key="14">
    <source>
        <dbReference type="PROSITE-ProRule" id="PRU00782"/>
    </source>
</evidence>
<evidence type="ECO:0000256" key="11">
    <source>
        <dbReference type="ARBA" id="ARBA00023175"/>
    </source>
</evidence>
<keyword evidence="11 14" id="KW-0505">Motor protein</keyword>
<sequence length="1930" mass="220117">MLRKGEWVWVDSGTGVPIGARVKVTDTGHQLLVDDEGKEHKLSQKEDSIRVMHPTSVEGVDDMIRLGDLNEAGLLRNLLVRHRQGIIYTYTGSVLVAVNPYQELPLYTADQVRRYHGRRLGELPPHVFAIADTCYFNMSRHNRDQCCIISGESGAGKTESTKLVLQFLAAVSGQHSWIEQQILEANPILEAFGNAKTIRNDNSSRFGKYVEIFFNKDGVIEGARLEQYLLEKSRVCHQAMEERNYHIFYCMLTGMTTEQKKNLCLGDASEFNYLKRGDCIVCDGRDDAKDYTRIRTALKILTFTETHCWEILKLLAALLHLGNVSFEASILDNMESSDVSSSDHFTIAAKLLEVQPASLGVSLTYRSFMTNRERVSKPLSSEQAADCRDAFVKAIYGKLFIWIVGRINSVIHKTPTNGPKYVRNSIGLLDIFGFENFASNSFEQLCINFANEQLQQFFVRHVFKLEQEEYTKEDIVWKNITFNDNTQTLDLLVGKPLNVLALIDEESHFPKGTDVTMLNKMNQVHAKCNIYIPSKNTHDMEFGIRHFAGVVYYDSRGFLEKNRDTLSSDIIKLIDTTTNKLLRQIFETQLSGAQTDGRKQVSTLSGQFRQSLDSLMKALSICQPHFIRCFKPNDNKKSMCFDRDLCIRQLRYSGMIDTIRIRKLGYPIRHTFKQFLQRYRVLLKTTVCDPKTVRHYYLEYDDDDDDDKDDRDNDISLIIQRLQRGFQRLQSTIRGRLSRLHYLKELAAAVTLQSQVRGYLARKSYKSKREAVTVLQAHTRGMLARKTTNKMRTDAFLSAREREAREQTAAELQRRLEEVLSQSQQAAAEPEPVSEQEMVETMFEFLPHKVSVGGREGPAPEGFEVIREEMELPVVEYDDEDEEFSFIKFSALHFQGSATHSHITQRLRQPLLHHEDEGDTLACLTVWWIILRFMGDIAEPKQINQEPSTTIQKNLGQRQNRRLSNLVGLDQVLNIRPSWDLTLHSTKFNRTLFIPYGQQEKYHYSLIPLMDEIYCQIIKQLVNNKNQKSSLRGWVLLSICLGIFPPTELLIQYLESFLRRGPSSYCPYCAERLRRIVANGERGELPCWIELQAVKTKKPTQVSVALMDGLSVSLPVDSACTSAEVCQALAKKVNIKDTYGFSLYIGFYEKVWSLGSGGKHVMDAISQCEQEVRRKGEEEQHASWRLYFRKELFTPWHDSSIDAVSTDLIYRQVIRGLKSGEYHSEKDDFVQLAAMYYYVTFGSTNSVESAKKVVGECITTELIETKSQGKWIQLVTAAHTQVLRSTDSVKGDVVDYARQKWPIFFSKFYEVTQMSGPPLSKSNFIVAINWNGISFQDEKEKKLLELPYPEVTGVNKSRYEQAIPSQSVSLATLRGQFILQSVEAGEMADLIQWYLEGLRERSVYAVALQDINRQDDPTFLSYKRGDMLVILKDGEYSPDRGWIKGTNERTGNTGAVSTDTVLVLPTLDKPSDTTLNAPAREEAVSPVSLKEFAYDYFRQPGKEGGRGAQARGREKLWAASKEPIKQPLLKSLVGNTDLSHLASFPSPILKYMGDYPIKQVRQPIELTDQIFGAATQHVPLQDEVYCQIMRQMTSNNSRYVVDYGWQLLWLCTGLFPPSQILLKYTQRFLESRPREPLAGSKAHCSEFGRKLPPHQVEVDAIQQDSNQIFHKVHFPNDRAELFEVTSTSRIRDLVRNIAYKLILASADGYSLFMKTPNKNPGTHNSYTNLSSQELPKYLRGYHKCTKEEMTSLAGLLFRVKVDTDRSQFVMIPRMLKELVPADEMKTMSPEDWKKHIIASYNKQAGITLDEAKVAFLKGICHWPTFGCAFFEVKQTSEPSYPSIIQIAISKQGVNFINPKTKEFLVMHPFNRITNWSSGSTYFHITIGNLVKGNTLLCETSLKGQNLGRNLERNQAMKGGQSSSGCAGWRL</sequence>
<feature type="domain" description="MyTH4" evidence="18">
    <location>
        <begin position="902"/>
        <end position="1095"/>
    </location>
</feature>
<dbReference type="InterPro" id="IPR029071">
    <property type="entry name" value="Ubiquitin-like_domsf"/>
</dbReference>
<dbReference type="InterPro" id="IPR011993">
    <property type="entry name" value="PH-like_dom_sf"/>
</dbReference>
<dbReference type="InterPro" id="IPR000299">
    <property type="entry name" value="FERM_domain"/>
</dbReference>
<proteinExistence type="inferred from homology"/>
<evidence type="ECO:0000256" key="13">
    <source>
        <dbReference type="PROSITE-ProRule" id="PRU00192"/>
    </source>
</evidence>
<dbReference type="CDD" id="cd13199">
    <property type="entry name" value="FERM_C2_MyoVII"/>
    <property type="match status" value="1"/>
</dbReference>
<dbReference type="InterPro" id="IPR019749">
    <property type="entry name" value="Band_41_domain"/>
</dbReference>
<dbReference type="Gene3D" id="1.20.58.530">
    <property type="match status" value="1"/>
</dbReference>
<dbReference type="InterPro" id="IPR000048">
    <property type="entry name" value="IQ_motif_EF-hand-BS"/>
</dbReference>
<dbReference type="Gene3D" id="1.20.120.720">
    <property type="entry name" value="Myosin VI head, motor domain, U50 subdomain"/>
    <property type="match status" value="1"/>
</dbReference>
<dbReference type="Gene3D" id="3.10.20.90">
    <property type="entry name" value="Phosphatidylinositol 3-kinase Catalytic Subunit, Chain A, domain 1"/>
    <property type="match status" value="2"/>
</dbReference>
<keyword evidence="21" id="KW-1185">Reference proteome</keyword>
<comment type="subcellular location">
    <subcellularLocation>
        <location evidence="1">Cytoplasm</location>
    </subcellularLocation>
</comment>
<dbReference type="Gene3D" id="1.25.40.530">
    <property type="entry name" value="MyTH4 domain"/>
    <property type="match status" value="2"/>
</dbReference>
<evidence type="ECO:0000256" key="12">
    <source>
        <dbReference type="ARBA" id="ARBA00023203"/>
    </source>
</evidence>
<dbReference type="SMART" id="SM00015">
    <property type="entry name" value="IQ"/>
    <property type="match status" value="3"/>
</dbReference>
<dbReference type="SMART" id="SM00295">
    <property type="entry name" value="B41"/>
    <property type="match status" value="2"/>
</dbReference>
<dbReference type="Pfam" id="PF21989">
    <property type="entry name" value="RA_2"/>
    <property type="match status" value="1"/>
</dbReference>